<evidence type="ECO:0000259" key="2">
    <source>
        <dbReference type="Pfam" id="PF18970"/>
    </source>
</evidence>
<dbReference type="Pfam" id="PF18970">
    <property type="entry name" value="DUF5709"/>
    <property type="match status" value="1"/>
</dbReference>
<dbReference type="RefSeq" id="WP_166277099.1">
    <property type="nucleotide sequence ID" value="NZ_JAANNP010000001.1"/>
</dbReference>
<evidence type="ECO:0000256" key="1">
    <source>
        <dbReference type="SAM" id="MobiDB-lite"/>
    </source>
</evidence>
<feature type="compositionally biased region" description="Basic and acidic residues" evidence="1">
    <location>
        <begin position="101"/>
        <end position="110"/>
    </location>
</feature>
<feature type="region of interest" description="Disordered" evidence="1">
    <location>
        <begin position="68"/>
        <end position="111"/>
    </location>
</feature>
<accession>A0ABX0GS98</accession>
<feature type="domain" description="DUF5709" evidence="2">
    <location>
        <begin position="94"/>
        <end position="136"/>
    </location>
</feature>
<evidence type="ECO:0000313" key="4">
    <source>
        <dbReference type="Proteomes" id="UP000800981"/>
    </source>
</evidence>
<organism evidence="3 4">
    <name type="scientific">Motilibacter deserti</name>
    <dbReference type="NCBI Taxonomy" id="2714956"/>
    <lineage>
        <taxon>Bacteria</taxon>
        <taxon>Bacillati</taxon>
        <taxon>Actinomycetota</taxon>
        <taxon>Actinomycetes</taxon>
        <taxon>Motilibacterales</taxon>
        <taxon>Motilibacteraceae</taxon>
        <taxon>Motilibacter</taxon>
    </lineage>
</organism>
<protein>
    <recommendedName>
        <fullName evidence="2">DUF5709 domain-containing protein</fullName>
    </recommendedName>
</protein>
<feature type="region of interest" description="Disordered" evidence="1">
    <location>
        <begin position="1"/>
        <end position="49"/>
    </location>
</feature>
<proteinExistence type="predicted"/>
<reference evidence="3 4" key="1">
    <citation type="submission" date="2020-03" db="EMBL/GenBank/DDBJ databases">
        <title>Two novel Motilibacter sp.</title>
        <authorList>
            <person name="Liu S."/>
        </authorList>
    </citation>
    <scope>NUCLEOTIDE SEQUENCE [LARGE SCALE GENOMIC DNA]</scope>
    <source>
        <strain evidence="3 4">E257</strain>
    </source>
</reference>
<dbReference type="InterPro" id="IPR043763">
    <property type="entry name" value="DUF5709"/>
</dbReference>
<dbReference type="Proteomes" id="UP000800981">
    <property type="component" value="Unassembled WGS sequence"/>
</dbReference>
<name>A0ABX0GS98_9ACTN</name>
<dbReference type="EMBL" id="JAANNP010000001">
    <property type="protein sequence ID" value="NHC12587.1"/>
    <property type="molecule type" value="Genomic_DNA"/>
</dbReference>
<sequence>MTVPNPENPGLDPAFPDIVDDAAPERARYVDPQEPALPGDSYLGARAKGTTVEEQIEGESLDEKIAREVPDTLADPALDRPGVVDELSDDTDPEQPAGRLIEPDEGAHGDDEADMIATSALLGETDVSPEEQAMHIRQA</sequence>
<comment type="caution">
    <text evidence="3">The sequence shown here is derived from an EMBL/GenBank/DDBJ whole genome shotgun (WGS) entry which is preliminary data.</text>
</comment>
<gene>
    <name evidence="3" type="ORF">G9H71_02175</name>
</gene>
<keyword evidence="4" id="KW-1185">Reference proteome</keyword>
<evidence type="ECO:0000313" key="3">
    <source>
        <dbReference type="EMBL" id="NHC12587.1"/>
    </source>
</evidence>